<proteinExistence type="predicted"/>
<comment type="caution">
    <text evidence="3">The sequence shown here is derived from an EMBL/GenBank/DDBJ whole genome shotgun (WGS) entry which is preliminary data.</text>
</comment>
<dbReference type="RefSeq" id="WP_308955035.1">
    <property type="nucleotide sequence ID" value="NZ_JAVICY010000030.1"/>
</dbReference>
<organism evidence="3 4">
    <name type="scientific">Acinetobacter gerneri</name>
    <dbReference type="NCBI Taxonomy" id="202952"/>
    <lineage>
        <taxon>Bacteria</taxon>
        <taxon>Pseudomonadati</taxon>
        <taxon>Pseudomonadota</taxon>
        <taxon>Gammaproteobacteria</taxon>
        <taxon>Moraxellales</taxon>
        <taxon>Moraxellaceae</taxon>
        <taxon>Acinetobacter</taxon>
    </lineage>
</organism>
<accession>A0AAW8JGX6</accession>
<evidence type="ECO:0000256" key="2">
    <source>
        <dbReference type="SAM" id="Phobius"/>
    </source>
</evidence>
<reference evidence="3" key="1">
    <citation type="submission" date="2023-08" db="EMBL/GenBank/DDBJ databases">
        <title>Emergence of clinically-relevant ST2 carbapenem-resistant Acinetobacter baumannii strains in hospital sewages in Zhejiang, East of China.</title>
        <authorList>
            <person name="Kaichao C."/>
            <person name="Zhang R."/>
        </authorList>
    </citation>
    <scope>NUCLEOTIDE SEQUENCE</scope>
    <source>
        <strain evidence="3">M-SY-60</strain>
    </source>
</reference>
<keyword evidence="2" id="KW-0472">Membrane</keyword>
<dbReference type="EMBL" id="JAVIDA010000003">
    <property type="protein sequence ID" value="MDQ9070415.1"/>
    <property type="molecule type" value="Genomic_DNA"/>
</dbReference>
<feature type="compositionally biased region" description="Polar residues" evidence="1">
    <location>
        <begin position="1"/>
        <end position="16"/>
    </location>
</feature>
<evidence type="ECO:0000313" key="3">
    <source>
        <dbReference type="EMBL" id="MDQ9070415.1"/>
    </source>
</evidence>
<sequence length="140" mass="16200">MVGSVRITSTLPSSGYGSEETPKEKYIGECKWKFYYPLDSNTKVWSKAEMLEKQRCEEVINNKFSIDEVLHISVFVLTLVFFISCVLKGRRVVKKNEAITREKADMSVEMSVIFVLSFVISTFVFVLLYVAYIVFLSYKY</sequence>
<protein>
    <submittedName>
        <fullName evidence="3">Uncharacterized protein</fullName>
    </submittedName>
</protein>
<gene>
    <name evidence="3" type="ORF">RFH51_02935</name>
</gene>
<name>A0AAW8JGX6_9GAMM</name>
<evidence type="ECO:0000313" key="4">
    <source>
        <dbReference type="Proteomes" id="UP001243195"/>
    </source>
</evidence>
<feature type="region of interest" description="Disordered" evidence="1">
    <location>
        <begin position="1"/>
        <end position="21"/>
    </location>
</feature>
<evidence type="ECO:0000256" key="1">
    <source>
        <dbReference type="SAM" id="MobiDB-lite"/>
    </source>
</evidence>
<dbReference type="AlphaFoldDB" id="A0AAW8JGX6"/>
<feature type="transmembrane region" description="Helical" evidence="2">
    <location>
        <begin position="69"/>
        <end position="87"/>
    </location>
</feature>
<keyword evidence="2" id="KW-1133">Transmembrane helix</keyword>
<dbReference type="Proteomes" id="UP001243195">
    <property type="component" value="Unassembled WGS sequence"/>
</dbReference>
<keyword evidence="2" id="KW-0812">Transmembrane</keyword>
<feature type="transmembrane region" description="Helical" evidence="2">
    <location>
        <begin position="108"/>
        <end position="135"/>
    </location>
</feature>